<keyword evidence="9" id="KW-0375">Hydrogen ion transport</keyword>
<organism evidence="13 14">
    <name type="scientific">Bacteriovorax antarcticus</name>
    <dbReference type="NCBI Taxonomy" id="3088717"/>
    <lineage>
        <taxon>Bacteria</taxon>
        <taxon>Pseudomonadati</taxon>
        <taxon>Bdellovibrionota</taxon>
        <taxon>Bacteriovoracia</taxon>
        <taxon>Bacteriovoracales</taxon>
        <taxon>Bacteriovoracaceae</taxon>
        <taxon>Bacteriovorax</taxon>
    </lineage>
</organism>
<comment type="caution">
    <text evidence="13">The sequence shown here is derived from an EMBL/GenBank/DDBJ whole genome shotgun (WGS) entry which is preliminary data.</text>
</comment>
<dbReference type="RefSeq" id="WP_323574299.1">
    <property type="nucleotide sequence ID" value="NZ_JAYGJQ010000001.1"/>
</dbReference>
<keyword evidence="7 9" id="KW-0139">CF(1)</keyword>
<evidence type="ECO:0000256" key="7">
    <source>
        <dbReference type="ARBA" id="ARBA00023196"/>
    </source>
</evidence>
<name>A0ABU5VP46_9BACT</name>
<dbReference type="NCBIfam" id="TIGR01216">
    <property type="entry name" value="ATP_synt_epsi"/>
    <property type="match status" value="1"/>
</dbReference>
<keyword evidence="14" id="KW-1185">Reference proteome</keyword>
<proteinExistence type="inferred from homology"/>
<accession>A0ABU5VP46</accession>
<evidence type="ECO:0000256" key="2">
    <source>
        <dbReference type="ARBA" id="ARBA00004184"/>
    </source>
</evidence>
<evidence type="ECO:0000256" key="8">
    <source>
        <dbReference type="ARBA" id="ARBA00023310"/>
    </source>
</evidence>
<dbReference type="InterPro" id="IPR020546">
    <property type="entry name" value="ATP_synth_F1_dsu/esu_N"/>
</dbReference>
<dbReference type="Gene3D" id="2.60.15.10">
    <property type="entry name" value="F0F1 ATP synthase delta/epsilon subunit, N-terminal"/>
    <property type="match status" value="1"/>
</dbReference>
<comment type="subunit">
    <text evidence="9 10">F-type ATPases have 2 components, CF(1) - the catalytic core - and CF(0) - the membrane proton channel. CF(1) has five subunits: alpha(3), beta(3), gamma(1), delta(1), epsilon(1). CF(0) has three main subunits: a, b and c.</text>
</comment>
<comment type="subcellular location">
    <subcellularLocation>
        <location evidence="9">Cell membrane</location>
        <topology evidence="9">Peripheral membrane protein</topology>
    </subcellularLocation>
    <subcellularLocation>
        <location evidence="2">Endomembrane system</location>
        <topology evidence="2">Peripheral membrane protein</topology>
    </subcellularLocation>
</comment>
<gene>
    <name evidence="9 13" type="primary">atpC</name>
    <name evidence="13" type="ORF">SHI21_01250</name>
</gene>
<dbReference type="InterPro" id="IPR036771">
    <property type="entry name" value="ATPsynth_dsu/esu_N"/>
</dbReference>
<reference evidence="13 14" key="1">
    <citation type="submission" date="2023-11" db="EMBL/GenBank/DDBJ databases">
        <title>A Novel Polar Bacteriovorax (B. antarcticus) Isolated from the Biocrust in Antarctica.</title>
        <authorList>
            <person name="Mun W."/>
            <person name="Choi S.Y."/>
            <person name="Mitchell R.J."/>
        </authorList>
    </citation>
    <scope>NUCLEOTIDE SEQUENCE [LARGE SCALE GENOMIC DNA]</scope>
    <source>
        <strain evidence="13 14">PP10</strain>
    </source>
</reference>
<dbReference type="PANTHER" id="PTHR13822">
    <property type="entry name" value="ATP SYNTHASE DELTA/EPSILON CHAIN"/>
    <property type="match status" value="1"/>
</dbReference>
<keyword evidence="11" id="KW-0175">Coiled coil</keyword>
<protein>
    <recommendedName>
        <fullName evidence="9">ATP synthase epsilon chain</fullName>
    </recommendedName>
    <alternativeName>
        <fullName evidence="9">ATP synthase F1 sector epsilon subunit</fullName>
    </alternativeName>
    <alternativeName>
        <fullName evidence="9">F-ATPase epsilon subunit</fullName>
    </alternativeName>
</protein>
<keyword evidence="5 9" id="KW-0406">Ion transport</keyword>
<dbReference type="EMBL" id="JAYGJQ010000001">
    <property type="protein sequence ID" value="MEA9354808.1"/>
    <property type="molecule type" value="Genomic_DNA"/>
</dbReference>
<keyword evidence="4 9" id="KW-0813">Transport</keyword>
<evidence type="ECO:0000256" key="3">
    <source>
        <dbReference type="ARBA" id="ARBA00005712"/>
    </source>
</evidence>
<evidence type="ECO:0000256" key="11">
    <source>
        <dbReference type="SAM" id="Coils"/>
    </source>
</evidence>
<evidence type="ECO:0000256" key="1">
    <source>
        <dbReference type="ARBA" id="ARBA00003543"/>
    </source>
</evidence>
<evidence type="ECO:0000256" key="6">
    <source>
        <dbReference type="ARBA" id="ARBA00023136"/>
    </source>
</evidence>
<feature type="domain" description="ATP synthase F1 complex delta/epsilon subunit N-terminal" evidence="12">
    <location>
        <begin position="5"/>
        <end position="85"/>
    </location>
</feature>
<evidence type="ECO:0000259" key="12">
    <source>
        <dbReference type="Pfam" id="PF02823"/>
    </source>
</evidence>
<dbReference type="SUPFAM" id="SSF51344">
    <property type="entry name" value="Epsilon subunit of F1F0-ATP synthase N-terminal domain"/>
    <property type="match status" value="1"/>
</dbReference>
<evidence type="ECO:0000256" key="5">
    <source>
        <dbReference type="ARBA" id="ARBA00023065"/>
    </source>
</evidence>
<evidence type="ECO:0000256" key="9">
    <source>
        <dbReference type="HAMAP-Rule" id="MF_00530"/>
    </source>
</evidence>
<dbReference type="InterPro" id="IPR001469">
    <property type="entry name" value="ATP_synth_F1_dsu/esu"/>
</dbReference>
<dbReference type="Proteomes" id="UP001302274">
    <property type="component" value="Unassembled WGS sequence"/>
</dbReference>
<evidence type="ECO:0000313" key="13">
    <source>
        <dbReference type="EMBL" id="MEA9354808.1"/>
    </source>
</evidence>
<keyword evidence="8 9" id="KW-0066">ATP synthesis</keyword>
<dbReference type="Pfam" id="PF02823">
    <property type="entry name" value="ATP-synt_DE_N"/>
    <property type="match status" value="1"/>
</dbReference>
<evidence type="ECO:0000256" key="10">
    <source>
        <dbReference type="RuleBase" id="RU003656"/>
    </source>
</evidence>
<sequence length="141" mass="15742">MKYYTVDILTPSKIIAKAIPAESLLIPTVRGQINVLENHTHIVTKLATGILTVFGGPDYADRNFLLSSGVCKILENKVIILANTAEESTEVNVERAKLSLQNAEDRLKNTEGLSIEEVDHYVQKAERARLRIQLAEFTRSH</sequence>
<keyword evidence="9" id="KW-1003">Cell membrane</keyword>
<feature type="coiled-coil region" evidence="11">
    <location>
        <begin position="86"/>
        <end position="113"/>
    </location>
</feature>
<comment type="similarity">
    <text evidence="3 9 10">Belongs to the ATPase epsilon chain family.</text>
</comment>
<dbReference type="PANTHER" id="PTHR13822:SF10">
    <property type="entry name" value="ATP SYNTHASE EPSILON CHAIN, CHLOROPLASTIC"/>
    <property type="match status" value="1"/>
</dbReference>
<keyword evidence="6 9" id="KW-0472">Membrane</keyword>
<comment type="function">
    <text evidence="1 9">Produces ATP from ADP in the presence of a proton gradient across the membrane.</text>
</comment>
<evidence type="ECO:0000313" key="14">
    <source>
        <dbReference type="Proteomes" id="UP001302274"/>
    </source>
</evidence>
<dbReference type="HAMAP" id="MF_00530">
    <property type="entry name" value="ATP_synth_epsil_bac"/>
    <property type="match status" value="1"/>
</dbReference>
<evidence type="ECO:0000256" key="4">
    <source>
        <dbReference type="ARBA" id="ARBA00022448"/>
    </source>
</evidence>